<organism evidence="2 3">
    <name type="scientific">Monosporascus cannonballus</name>
    <dbReference type="NCBI Taxonomy" id="155416"/>
    <lineage>
        <taxon>Eukaryota</taxon>
        <taxon>Fungi</taxon>
        <taxon>Dikarya</taxon>
        <taxon>Ascomycota</taxon>
        <taxon>Pezizomycotina</taxon>
        <taxon>Sordariomycetes</taxon>
        <taxon>Xylariomycetidae</taxon>
        <taxon>Xylariales</taxon>
        <taxon>Xylariales incertae sedis</taxon>
        <taxon>Monosporascus</taxon>
    </lineage>
</organism>
<evidence type="ECO:0008006" key="4">
    <source>
        <dbReference type="Google" id="ProtNLM"/>
    </source>
</evidence>
<keyword evidence="1" id="KW-0732">Signal</keyword>
<comment type="caution">
    <text evidence="2">The sequence shown here is derived from an EMBL/GenBank/DDBJ whole genome shotgun (WGS) entry which is preliminary data.</text>
</comment>
<evidence type="ECO:0000256" key="1">
    <source>
        <dbReference type="SAM" id="SignalP"/>
    </source>
</evidence>
<dbReference type="Proteomes" id="UP000294003">
    <property type="component" value="Unassembled WGS sequence"/>
</dbReference>
<keyword evidence="3" id="KW-1185">Reference proteome</keyword>
<feature type="signal peptide" evidence="1">
    <location>
        <begin position="1"/>
        <end position="22"/>
    </location>
</feature>
<dbReference type="EMBL" id="QJNS01000056">
    <property type="protein sequence ID" value="RYO90469.1"/>
    <property type="molecule type" value="Genomic_DNA"/>
</dbReference>
<evidence type="ECO:0000313" key="3">
    <source>
        <dbReference type="Proteomes" id="UP000294003"/>
    </source>
</evidence>
<gene>
    <name evidence="2" type="ORF">DL762_002673</name>
</gene>
<feature type="chain" id="PRO_5047349748" description="Cyanovirin-N domain-containing protein" evidence="1">
    <location>
        <begin position="23"/>
        <end position="128"/>
    </location>
</feature>
<reference evidence="2 3" key="1">
    <citation type="submission" date="2018-06" db="EMBL/GenBank/DDBJ databases">
        <title>Complete Genomes of Monosporascus.</title>
        <authorList>
            <person name="Robinson A.J."/>
            <person name="Natvig D.O."/>
        </authorList>
    </citation>
    <scope>NUCLEOTIDE SEQUENCE [LARGE SCALE GENOMIC DNA]</scope>
    <source>
        <strain evidence="2 3">CBS 609.92</strain>
    </source>
</reference>
<name>A0ABY0HE47_9PEZI</name>
<sequence length="128" mass="13693">MTLIEKITSSLLLAVVLPSALAMPAQVDDSNDTAVAVAPAMACDCRHNNDAGRWRDPEMGPSGRLAWLCSQGGGCHTAQRGRMCVSGDLNQCGCATQSARDWESWHGDWFLWSSVTCGRLSVTITSPP</sequence>
<proteinExistence type="predicted"/>
<protein>
    <recommendedName>
        <fullName evidence="4">Cyanovirin-N domain-containing protein</fullName>
    </recommendedName>
</protein>
<accession>A0ABY0HE47</accession>
<evidence type="ECO:0000313" key="2">
    <source>
        <dbReference type="EMBL" id="RYO90469.1"/>
    </source>
</evidence>